<sequence>MFNNFVNVCLQTFNARFPKKKIYEHFSSKQWLTTGIKTSCRRKRELYLLAKFHDNKNLMQYYKSYCKILTKVINEAKRLSNEDKITNSNNVAKTTWNIIRAELGKDCSKGKICNTVQINSSNFNNYFLNIADNITQKISNFTSDTDSNNKYKYYLNLTAKGPFPKIIFNNITTKEIEKGISFLPSKNSSGYDEISLKILKISAPYISSSLCCILNKAVSAGKFPLCMKYSLVLYIRREIEMIFLIIDQSPC</sequence>
<organism evidence="1 2">
    <name type="scientific">Cryptotermes secundus</name>
    <dbReference type="NCBI Taxonomy" id="105785"/>
    <lineage>
        <taxon>Eukaryota</taxon>
        <taxon>Metazoa</taxon>
        <taxon>Ecdysozoa</taxon>
        <taxon>Arthropoda</taxon>
        <taxon>Hexapoda</taxon>
        <taxon>Insecta</taxon>
        <taxon>Pterygota</taxon>
        <taxon>Neoptera</taxon>
        <taxon>Polyneoptera</taxon>
        <taxon>Dictyoptera</taxon>
        <taxon>Blattodea</taxon>
        <taxon>Blattoidea</taxon>
        <taxon>Termitoidae</taxon>
        <taxon>Kalotermitidae</taxon>
        <taxon>Cryptotermitinae</taxon>
        <taxon>Cryptotermes</taxon>
    </lineage>
</organism>
<name>A0A2J7QUP6_9NEOP</name>
<dbReference type="Proteomes" id="UP000235965">
    <property type="component" value="Unassembled WGS sequence"/>
</dbReference>
<protein>
    <recommendedName>
        <fullName evidence="3">Reverse transcriptase domain-containing protein</fullName>
    </recommendedName>
</protein>
<keyword evidence="2" id="KW-1185">Reference proteome</keyword>
<gene>
    <name evidence="1" type="ORF">B7P43_G16247</name>
</gene>
<dbReference type="EMBL" id="NEVH01010491">
    <property type="protein sequence ID" value="PNF32309.1"/>
    <property type="molecule type" value="Genomic_DNA"/>
</dbReference>
<comment type="caution">
    <text evidence="1">The sequence shown here is derived from an EMBL/GenBank/DDBJ whole genome shotgun (WGS) entry which is preliminary data.</text>
</comment>
<evidence type="ECO:0000313" key="2">
    <source>
        <dbReference type="Proteomes" id="UP000235965"/>
    </source>
</evidence>
<proteinExistence type="predicted"/>
<dbReference type="AlphaFoldDB" id="A0A2J7QUP6"/>
<evidence type="ECO:0000313" key="1">
    <source>
        <dbReference type="EMBL" id="PNF32309.1"/>
    </source>
</evidence>
<dbReference type="InParanoid" id="A0A2J7QUP6"/>
<accession>A0A2J7QUP6</accession>
<evidence type="ECO:0008006" key="3">
    <source>
        <dbReference type="Google" id="ProtNLM"/>
    </source>
</evidence>
<reference evidence="1 2" key="1">
    <citation type="submission" date="2017-12" db="EMBL/GenBank/DDBJ databases">
        <title>Hemimetabolous genomes reveal molecular basis of termite eusociality.</title>
        <authorList>
            <person name="Harrison M.C."/>
            <person name="Jongepier E."/>
            <person name="Robertson H.M."/>
            <person name="Arning N."/>
            <person name="Bitard-Feildel T."/>
            <person name="Chao H."/>
            <person name="Childers C.P."/>
            <person name="Dinh H."/>
            <person name="Doddapaneni H."/>
            <person name="Dugan S."/>
            <person name="Gowin J."/>
            <person name="Greiner C."/>
            <person name="Han Y."/>
            <person name="Hu H."/>
            <person name="Hughes D.S.T."/>
            <person name="Huylmans A.-K."/>
            <person name="Kemena C."/>
            <person name="Kremer L.P.M."/>
            <person name="Lee S.L."/>
            <person name="Lopez-Ezquerra A."/>
            <person name="Mallet L."/>
            <person name="Monroy-Kuhn J.M."/>
            <person name="Moser A."/>
            <person name="Murali S.C."/>
            <person name="Muzny D.M."/>
            <person name="Otani S."/>
            <person name="Piulachs M.-D."/>
            <person name="Poelchau M."/>
            <person name="Qu J."/>
            <person name="Schaub F."/>
            <person name="Wada-Katsumata A."/>
            <person name="Worley K.C."/>
            <person name="Xie Q."/>
            <person name="Ylla G."/>
            <person name="Poulsen M."/>
            <person name="Gibbs R.A."/>
            <person name="Schal C."/>
            <person name="Richards S."/>
            <person name="Belles X."/>
            <person name="Korb J."/>
            <person name="Bornberg-Bauer E."/>
        </authorList>
    </citation>
    <scope>NUCLEOTIDE SEQUENCE [LARGE SCALE GENOMIC DNA]</scope>
    <source>
        <tissue evidence="1">Whole body</tissue>
    </source>
</reference>